<dbReference type="RefSeq" id="WP_187034594.1">
    <property type="nucleotide sequence ID" value="NZ_CP060286.1"/>
</dbReference>
<feature type="transmembrane region" description="Helical" evidence="1">
    <location>
        <begin position="60"/>
        <end position="82"/>
    </location>
</feature>
<dbReference type="AlphaFoldDB" id="A0A7G8T7R1"/>
<keyword evidence="1" id="KW-1133">Transmembrane helix</keyword>
<evidence type="ECO:0000313" key="3">
    <source>
        <dbReference type="Proteomes" id="UP000515909"/>
    </source>
</evidence>
<dbReference type="Proteomes" id="UP000515909">
    <property type="component" value="Chromosome"/>
</dbReference>
<evidence type="ECO:0000313" key="2">
    <source>
        <dbReference type="EMBL" id="QNK39652.1"/>
    </source>
</evidence>
<proteinExistence type="predicted"/>
<keyword evidence="1" id="KW-0812">Transmembrane</keyword>
<name>A0A7G8T7R1_9FIRM</name>
<protein>
    <recommendedName>
        <fullName evidence="4">DUF4190 domain-containing protein</fullName>
    </recommendedName>
</protein>
<sequence length="92" mass="9456">MEPTKPIKNPSIGKAAASLVFGVIAIICAFLGLGAFLGVILGLIGFILGRKAQKESPSVLARAGIMITILAIVICGIGIWNLRGVGVAVAWQ</sequence>
<reference evidence="2 3" key="1">
    <citation type="submission" date="2020-08" db="EMBL/GenBank/DDBJ databases">
        <title>The isolate Caproiciproducens sp. 7D4C2 produces n-caproate at mildly acidic conditions from hexoses: genome and rBOX comparison with related strains and chain-elongating bacteria.</title>
        <authorList>
            <person name="Esquivel-Elizondo S."/>
            <person name="Bagci C."/>
            <person name="Temovska M."/>
            <person name="Jeon B.S."/>
            <person name="Bessarab I."/>
            <person name="Williams R.B.H."/>
            <person name="Huson D.H."/>
            <person name="Angenent L.T."/>
        </authorList>
    </citation>
    <scope>NUCLEOTIDE SEQUENCE [LARGE SCALE GENOMIC DNA]</scope>
    <source>
        <strain evidence="2 3">7D4C2</strain>
    </source>
</reference>
<organism evidence="2 3">
    <name type="scientific">Caproicibacter fermentans</name>
    <dbReference type="NCBI Taxonomy" id="2576756"/>
    <lineage>
        <taxon>Bacteria</taxon>
        <taxon>Bacillati</taxon>
        <taxon>Bacillota</taxon>
        <taxon>Clostridia</taxon>
        <taxon>Eubacteriales</taxon>
        <taxon>Acutalibacteraceae</taxon>
        <taxon>Caproicibacter</taxon>
    </lineage>
</organism>
<keyword evidence="1" id="KW-0472">Membrane</keyword>
<dbReference type="KEGG" id="cfem:HCR03_13030"/>
<feature type="transmembrane region" description="Helical" evidence="1">
    <location>
        <begin position="20"/>
        <end position="48"/>
    </location>
</feature>
<gene>
    <name evidence="2" type="ORF">HCR03_13030</name>
</gene>
<dbReference type="EMBL" id="CP060286">
    <property type="protein sequence ID" value="QNK39652.1"/>
    <property type="molecule type" value="Genomic_DNA"/>
</dbReference>
<evidence type="ECO:0000256" key="1">
    <source>
        <dbReference type="SAM" id="Phobius"/>
    </source>
</evidence>
<accession>A0A7G8T7R1</accession>
<evidence type="ECO:0008006" key="4">
    <source>
        <dbReference type="Google" id="ProtNLM"/>
    </source>
</evidence>